<dbReference type="SUPFAM" id="SSF51735">
    <property type="entry name" value="NAD(P)-binding Rossmann-fold domains"/>
    <property type="match status" value="1"/>
</dbReference>
<evidence type="ECO:0000313" key="4">
    <source>
        <dbReference type="Proteomes" id="UP000231019"/>
    </source>
</evidence>
<dbReference type="EMBL" id="PFFQ01000006">
    <property type="protein sequence ID" value="PIW19045.1"/>
    <property type="molecule type" value="Genomic_DNA"/>
</dbReference>
<proteinExistence type="inferred from homology"/>
<dbReference type="InterPro" id="IPR050259">
    <property type="entry name" value="SDR"/>
</dbReference>
<dbReference type="PRINTS" id="PR00081">
    <property type="entry name" value="GDHRDH"/>
</dbReference>
<comment type="caution">
    <text evidence="3">The sequence shown here is derived from an EMBL/GenBank/DDBJ whole genome shotgun (WGS) entry which is preliminary data.</text>
</comment>
<evidence type="ECO:0000313" key="3">
    <source>
        <dbReference type="EMBL" id="PIW19045.1"/>
    </source>
</evidence>
<dbReference type="PANTHER" id="PTHR42879:SF2">
    <property type="entry name" value="3-OXOACYL-[ACYL-CARRIER-PROTEIN] REDUCTASE FABG"/>
    <property type="match status" value="1"/>
</dbReference>
<gene>
    <name evidence="3" type="ORF">COW36_02735</name>
</gene>
<comment type="similarity">
    <text evidence="1 2">Belongs to the short-chain dehydrogenases/reductases (SDR) family.</text>
</comment>
<dbReference type="AlphaFoldDB" id="A0A2M7GA78"/>
<evidence type="ECO:0000256" key="2">
    <source>
        <dbReference type="RuleBase" id="RU000363"/>
    </source>
</evidence>
<dbReference type="FunFam" id="3.40.50.720:FF:000084">
    <property type="entry name" value="Short-chain dehydrogenase reductase"/>
    <property type="match status" value="1"/>
</dbReference>
<name>A0A2M7GA78_9BACT</name>
<protein>
    <submittedName>
        <fullName evidence="3">Uncharacterized protein</fullName>
    </submittedName>
</protein>
<dbReference type="PROSITE" id="PS00061">
    <property type="entry name" value="ADH_SHORT"/>
    <property type="match status" value="1"/>
</dbReference>
<evidence type="ECO:0000256" key="1">
    <source>
        <dbReference type="ARBA" id="ARBA00006484"/>
    </source>
</evidence>
<accession>A0A2M7GA78</accession>
<dbReference type="CDD" id="cd05233">
    <property type="entry name" value="SDR_c"/>
    <property type="match status" value="1"/>
</dbReference>
<dbReference type="Gene3D" id="3.40.50.720">
    <property type="entry name" value="NAD(P)-binding Rossmann-like Domain"/>
    <property type="match status" value="1"/>
</dbReference>
<dbReference type="GO" id="GO:0032787">
    <property type="term" value="P:monocarboxylic acid metabolic process"/>
    <property type="evidence" value="ECO:0007669"/>
    <property type="project" value="UniProtKB-ARBA"/>
</dbReference>
<organism evidence="3 4">
    <name type="scientific">bacterium (Candidatus Blackallbacteria) CG17_big_fil_post_rev_8_21_14_2_50_48_46</name>
    <dbReference type="NCBI Taxonomy" id="2014261"/>
    <lineage>
        <taxon>Bacteria</taxon>
        <taxon>Candidatus Blackallbacteria</taxon>
    </lineage>
</organism>
<dbReference type="PRINTS" id="PR00080">
    <property type="entry name" value="SDRFAMILY"/>
</dbReference>
<dbReference type="PANTHER" id="PTHR42879">
    <property type="entry name" value="3-OXOACYL-(ACYL-CARRIER-PROTEIN) REDUCTASE"/>
    <property type="match status" value="1"/>
</dbReference>
<dbReference type="Proteomes" id="UP000231019">
    <property type="component" value="Unassembled WGS sequence"/>
</dbReference>
<dbReference type="InterPro" id="IPR002347">
    <property type="entry name" value="SDR_fam"/>
</dbReference>
<dbReference type="InterPro" id="IPR020904">
    <property type="entry name" value="Sc_DH/Rdtase_CS"/>
</dbReference>
<reference evidence="3 4" key="1">
    <citation type="submission" date="2017-09" db="EMBL/GenBank/DDBJ databases">
        <title>Depth-based differentiation of microbial function through sediment-hosted aquifers and enrichment of novel symbionts in the deep terrestrial subsurface.</title>
        <authorList>
            <person name="Probst A.J."/>
            <person name="Ladd B."/>
            <person name="Jarett J.K."/>
            <person name="Geller-Mcgrath D.E."/>
            <person name="Sieber C.M."/>
            <person name="Emerson J.B."/>
            <person name="Anantharaman K."/>
            <person name="Thomas B.C."/>
            <person name="Malmstrom R."/>
            <person name="Stieglmeier M."/>
            <person name="Klingl A."/>
            <person name="Woyke T."/>
            <person name="Ryan C.M."/>
            <person name="Banfield J.F."/>
        </authorList>
    </citation>
    <scope>NUCLEOTIDE SEQUENCE [LARGE SCALE GENOMIC DNA]</scope>
    <source>
        <strain evidence="3">CG17_big_fil_post_rev_8_21_14_2_50_48_46</strain>
    </source>
</reference>
<dbReference type="InterPro" id="IPR036291">
    <property type="entry name" value="NAD(P)-bd_dom_sf"/>
</dbReference>
<dbReference type="NCBIfam" id="NF009466">
    <property type="entry name" value="PRK12826.1-2"/>
    <property type="match status" value="1"/>
</dbReference>
<dbReference type="Pfam" id="PF00106">
    <property type="entry name" value="adh_short"/>
    <property type="match status" value="1"/>
</dbReference>
<sequence length="251" mass="27071">MIALVTGGSRGIGKAIARSLAQQGITTWLCAQNRERLEQACKELQQEGLPVKAQQLDVTSPWEVDEVFAKIVAESGRLDILVTAAGVSGFSNLESDQDLQVWQRTISTNLNGTYLCSRAAVLEMRKTGGGRVVHISSVLGLKGIRHSLAYCAAKHGVVGLTRALAQDVMPWGITVNAVCPGWVRTDMGKQSMAAIAEHYDLPAELFEEEELRAVPLGRWIEPEEVAEMVNYLVSPQAAAITGQAFEISGGL</sequence>